<protein>
    <recommendedName>
        <fullName evidence="1">VOC domain-containing protein</fullName>
    </recommendedName>
</protein>
<proteinExistence type="predicted"/>
<dbReference type="EMBL" id="VFOZ01000003">
    <property type="protein sequence ID" value="TQL87965.1"/>
    <property type="molecule type" value="Genomic_DNA"/>
</dbReference>
<evidence type="ECO:0000313" key="2">
    <source>
        <dbReference type="EMBL" id="TQL87965.1"/>
    </source>
</evidence>
<dbReference type="Pfam" id="PF00903">
    <property type="entry name" value="Glyoxalase"/>
    <property type="match status" value="1"/>
</dbReference>
<dbReference type="AlphaFoldDB" id="A0A543BSZ1"/>
<accession>A0A543BSZ1</accession>
<dbReference type="InterPro" id="IPR037523">
    <property type="entry name" value="VOC_core"/>
</dbReference>
<organism evidence="2 3">
    <name type="scientific">Actinoallomurus bryophytorum</name>
    <dbReference type="NCBI Taxonomy" id="1490222"/>
    <lineage>
        <taxon>Bacteria</taxon>
        <taxon>Bacillati</taxon>
        <taxon>Actinomycetota</taxon>
        <taxon>Actinomycetes</taxon>
        <taxon>Streptosporangiales</taxon>
        <taxon>Thermomonosporaceae</taxon>
        <taxon>Actinoallomurus</taxon>
    </lineage>
</organism>
<dbReference type="InterPro" id="IPR004360">
    <property type="entry name" value="Glyas_Fos-R_dOase_dom"/>
</dbReference>
<dbReference type="SUPFAM" id="SSF54593">
    <property type="entry name" value="Glyoxalase/Bleomycin resistance protein/Dihydroxybiphenyl dioxygenase"/>
    <property type="match status" value="1"/>
</dbReference>
<evidence type="ECO:0000259" key="1">
    <source>
        <dbReference type="PROSITE" id="PS51819"/>
    </source>
</evidence>
<evidence type="ECO:0000313" key="3">
    <source>
        <dbReference type="Proteomes" id="UP000316096"/>
    </source>
</evidence>
<name>A0A543BSZ1_9ACTN</name>
<dbReference type="Proteomes" id="UP000316096">
    <property type="component" value="Unassembled WGS sequence"/>
</dbReference>
<dbReference type="InterPro" id="IPR029068">
    <property type="entry name" value="Glyas_Bleomycin-R_OHBP_Dase"/>
</dbReference>
<sequence>MLQRMKQQAHFLTLSTPDLDAARAFYCDGLGWTALLDVPGEIIFFQVAPALVLGLFQADKFVADMEGTPADGRLGGLTLSHNVDSPTAVDAAVRRAVEAGGTLVKPPQTAAFGGYHGHFADPNGVVWEVCHNPGWRVDDAGKVHLGLVD</sequence>
<dbReference type="PANTHER" id="PTHR36503:SF1">
    <property type="entry name" value="BLR2520 PROTEIN"/>
    <property type="match status" value="1"/>
</dbReference>
<comment type="caution">
    <text evidence="2">The sequence shown here is derived from an EMBL/GenBank/DDBJ whole genome shotgun (WGS) entry which is preliminary data.</text>
</comment>
<dbReference type="PANTHER" id="PTHR36503">
    <property type="entry name" value="BLR2520 PROTEIN"/>
    <property type="match status" value="1"/>
</dbReference>
<dbReference type="PROSITE" id="PS51819">
    <property type="entry name" value="VOC"/>
    <property type="match status" value="1"/>
</dbReference>
<reference evidence="2 3" key="1">
    <citation type="submission" date="2019-06" db="EMBL/GenBank/DDBJ databases">
        <title>Sequencing the genomes of 1000 actinobacteria strains.</title>
        <authorList>
            <person name="Klenk H.-P."/>
        </authorList>
    </citation>
    <scope>NUCLEOTIDE SEQUENCE [LARGE SCALE GENOMIC DNA]</scope>
    <source>
        <strain evidence="2 3">DSM 102200</strain>
    </source>
</reference>
<dbReference type="Gene3D" id="3.10.180.10">
    <property type="entry name" value="2,3-Dihydroxybiphenyl 1,2-Dioxygenase, domain 1"/>
    <property type="match status" value="1"/>
</dbReference>
<gene>
    <name evidence="2" type="ORF">FB559_8577</name>
</gene>
<feature type="domain" description="VOC" evidence="1">
    <location>
        <begin position="8"/>
        <end position="132"/>
    </location>
</feature>
<keyword evidence="3" id="KW-1185">Reference proteome</keyword>